<dbReference type="GO" id="GO:0016787">
    <property type="term" value="F:hydrolase activity"/>
    <property type="evidence" value="ECO:0007669"/>
    <property type="project" value="InterPro"/>
</dbReference>
<reference evidence="3 4" key="1">
    <citation type="journal article" date="2015" name="Genome Announc.">
        <title>Draft Genome Sequence of Burkholderia sp. Strain PML1(12), an Ectomycorrhizosphere-Inhabiting Bacterium with Effective Mineral-Weathering Ability.</title>
        <authorList>
            <person name="Uroz S."/>
            <person name="Oger P."/>
        </authorList>
    </citation>
    <scope>NUCLEOTIDE SEQUENCE [LARGE SCALE GENOMIC DNA]</scope>
    <source>
        <strain evidence="4">PML1(12)</strain>
    </source>
</reference>
<dbReference type="SUPFAM" id="SSF51556">
    <property type="entry name" value="Metallo-dependent hydrolases"/>
    <property type="match status" value="1"/>
</dbReference>
<feature type="domain" description="Amidohydrolase-related" evidence="2">
    <location>
        <begin position="3"/>
        <end position="330"/>
    </location>
</feature>
<dbReference type="EMBL" id="AEJF01000144">
    <property type="protein sequence ID" value="KLU23579.1"/>
    <property type="molecule type" value="Genomic_DNA"/>
</dbReference>
<comment type="caution">
    <text evidence="3">The sequence shown here is derived from an EMBL/GenBank/DDBJ whole genome shotgun (WGS) entry which is preliminary data.</text>
</comment>
<accession>A0A0J1CSH7</accession>
<keyword evidence="4" id="KW-1185">Reference proteome</keyword>
<evidence type="ECO:0000256" key="1">
    <source>
        <dbReference type="ARBA" id="ARBA00023239"/>
    </source>
</evidence>
<gene>
    <name evidence="3" type="ORF">EOS_24910</name>
</gene>
<dbReference type="GO" id="GO:0005737">
    <property type="term" value="C:cytoplasm"/>
    <property type="evidence" value="ECO:0007669"/>
    <property type="project" value="TreeGrafter"/>
</dbReference>
<organism evidence="3 4">
    <name type="scientific">Caballeronia mineralivorans PML1(12)</name>
    <dbReference type="NCBI Taxonomy" id="908627"/>
    <lineage>
        <taxon>Bacteria</taxon>
        <taxon>Pseudomonadati</taxon>
        <taxon>Pseudomonadota</taxon>
        <taxon>Betaproteobacteria</taxon>
        <taxon>Burkholderiales</taxon>
        <taxon>Burkholderiaceae</taxon>
        <taxon>Caballeronia</taxon>
    </lineage>
</organism>
<proteinExistence type="predicted"/>
<sequence length="351" mass="38773">MIIDCHGHFTTVPASFRDWRAKQIEFANDPANAPSISGAQVTDDEIREGVGNGQLRLQKERGGDLTLFSPIAGLMSHHLGNERTSLEWAEVSNNLVRRVCDIYPDNFVPVCQLPQSPLAPPGNCVAELRRCVEEMGFVGCNLNPDPSGGYWTGKPMTDREWYPLYEALVDLDVPAMIHVAASCNPCHHGTGAHYLNADTSVFMQLLQGDLFKDFPTLRLIIPHGGGAVPYHWGRYRGMSLEIAKRPLEGLLNNIFFDTCVYHHPGVELLTKVVPASNVLFGSEMVGAVRGRDPDTGEYFDDTKRYIDACAALSEAERHAIFEGNARRVYPRLDKHLKAPGPVSKPIAGRTP</sequence>
<keyword evidence="1" id="KW-0456">Lyase</keyword>
<dbReference type="PANTHER" id="PTHR21240:SF28">
    <property type="entry name" value="ISO-OROTATE DECARBOXYLASE (EUROFUNG)"/>
    <property type="match status" value="1"/>
</dbReference>
<evidence type="ECO:0000259" key="2">
    <source>
        <dbReference type="Pfam" id="PF04909"/>
    </source>
</evidence>
<dbReference type="OrthoDB" id="9799024at2"/>
<dbReference type="Pfam" id="PF04909">
    <property type="entry name" value="Amidohydro_2"/>
    <property type="match status" value="1"/>
</dbReference>
<dbReference type="GO" id="GO:0016831">
    <property type="term" value="F:carboxy-lyase activity"/>
    <property type="evidence" value="ECO:0007669"/>
    <property type="project" value="InterPro"/>
</dbReference>
<name>A0A0J1CSH7_9BURK</name>
<dbReference type="AlphaFoldDB" id="A0A0J1CSH7"/>
<dbReference type="InterPro" id="IPR032465">
    <property type="entry name" value="ACMSD"/>
</dbReference>
<dbReference type="RefSeq" id="WP_047849387.1">
    <property type="nucleotide sequence ID" value="NZ_AEJF01000144.1"/>
</dbReference>
<dbReference type="GO" id="GO:0019748">
    <property type="term" value="P:secondary metabolic process"/>
    <property type="evidence" value="ECO:0007669"/>
    <property type="project" value="TreeGrafter"/>
</dbReference>
<evidence type="ECO:0000313" key="4">
    <source>
        <dbReference type="Proteomes" id="UP000035963"/>
    </source>
</evidence>
<dbReference type="PATRIC" id="fig|908627.4.peg.5558"/>
<protein>
    <submittedName>
        <fullName evidence="3">4-oxalomesaconate hydratase</fullName>
    </submittedName>
</protein>
<dbReference type="InterPro" id="IPR032466">
    <property type="entry name" value="Metal_Hydrolase"/>
</dbReference>
<dbReference type="InterPro" id="IPR006680">
    <property type="entry name" value="Amidohydro-rel"/>
</dbReference>
<evidence type="ECO:0000313" key="3">
    <source>
        <dbReference type="EMBL" id="KLU23579.1"/>
    </source>
</evidence>
<dbReference type="PANTHER" id="PTHR21240">
    <property type="entry name" value="2-AMINO-3-CARBOXYLMUCONATE-6-SEMIALDEHYDE DECARBOXYLASE"/>
    <property type="match status" value="1"/>
</dbReference>
<dbReference type="Proteomes" id="UP000035963">
    <property type="component" value="Unassembled WGS sequence"/>
</dbReference>
<dbReference type="Gene3D" id="3.20.20.140">
    <property type="entry name" value="Metal-dependent hydrolases"/>
    <property type="match status" value="1"/>
</dbReference>